<keyword evidence="1" id="KW-0812">Transmembrane</keyword>
<keyword evidence="1" id="KW-1133">Transmembrane helix</keyword>
<feature type="transmembrane region" description="Helical" evidence="1">
    <location>
        <begin position="179"/>
        <end position="198"/>
    </location>
</feature>
<feature type="transmembrane region" description="Helical" evidence="1">
    <location>
        <begin position="140"/>
        <end position="159"/>
    </location>
</feature>
<dbReference type="SUPFAM" id="SSF56399">
    <property type="entry name" value="ADP-ribosylation"/>
    <property type="match status" value="1"/>
</dbReference>
<dbReference type="AlphaFoldDB" id="A0A819SY08"/>
<accession>A0A819SY08</accession>
<gene>
    <name evidence="2" type="ORF">OKA104_LOCUS34054</name>
</gene>
<dbReference type="Proteomes" id="UP000663881">
    <property type="component" value="Unassembled WGS sequence"/>
</dbReference>
<dbReference type="Gene3D" id="1.20.1070.10">
    <property type="entry name" value="Rhodopsin 7-helix transmembrane proteins"/>
    <property type="match status" value="1"/>
</dbReference>
<dbReference type="SUPFAM" id="SSF81321">
    <property type="entry name" value="Family A G protein-coupled receptor-like"/>
    <property type="match status" value="1"/>
</dbReference>
<keyword evidence="1" id="KW-0472">Membrane</keyword>
<reference evidence="2" key="1">
    <citation type="submission" date="2021-02" db="EMBL/GenBank/DDBJ databases">
        <authorList>
            <person name="Nowell W R."/>
        </authorList>
    </citation>
    <scope>NUCLEOTIDE SEQUENCE</scope>
</reference>
<evidence type="ECO:0000313" key="2">
    <source>
        <dbReference type="EMBL" id="CAF4072359.1"/>
    </source>
</evidence>
<sequence>MQRSISYDTFTFLLTEILPIIILICFILGLIGFIGNIFTFLQPNLRWNNCCIYMLCSSIVDIIHLTINILPSYLRDKYSFFGLPWNSSFSLCKLNYFFYSFLPQLSINLLLLSIIDGYACTCALTSWAHRLNQLKMVPRLILMMICISGIFSIYSPILGNDQPASCGYGEQNIYGILNIFFNGILQPIVILIFVLLTYRNIRQSRQRVGGMVKSGVNRFRNQFIVMIITQVLITAIFSLQWMIVQTYVLFNLRRVKTLDDLLLMAILFALSNKIYPFNNVKLFYFSILTSKSYRQTFVKDQAGLRQLIEIALKEPLPEQRLNVEEAKEQFIAFCRFKYNNNPDLLKQIDTFEANYREEDAIRWYTKNASFVNYIVSETCATSSATNYFNIRFILRDLYLQLQKLHDEQSSTWPEILIVHRGKVIPRIELDQLPKKDEYVMTRDFLSVSTDPEIANIFSSVGSSQNGSDEVSVIISMHIDREEVASKPIAFIEECSDFPLEKEVLLPMGIVLRIDSYKEILDDDSPCSVKIKMIRGKEEKEIEKKLSDSSRLVLKATAAAAVGGMVVGGAIAGLLKSLENEEDQEEFGKAMADVYESTEPDLAAKIEELTYNYDDMAAMVS</sequence>
<dbReference type="Gene3D" id="3.90.176.10">
    <property type="entry name" value="Toxin ADP-ribosyltransferase, Chain A, domain 1"/>
    <property type="match status" value="1"/>
</dbReference>
<comment type="caution">
    <text evidence="2">The sequence shown here is derived from an EMBL/GenBank/DDBJ whole genome shotgun (WGS) entry which is preliminary data.</text>
</comment>
<name>A0A819SY08_9BILA</name>
<organism evidence="2 3">
    <name type="scientific">Adineta steineri</name>
    <dbReference type="NCBI Taxonomy" id="433720"/>
    <lineage>
        <taxon>Eukaryota</taxon>
        <taxon>Metazoa</taxon>
        <taxon>Spiralia</taxon>
        <taxon>Gnathifera</taxon>
        <taxon>Rotifera</taxon>
        <taxon>Eurotatoria</taxon>
        <taxon>Bdelloidea</taxon>
        <taxon>Adinetida</taxon>
        <taxon>Adinetidae</taxon>
        <taxon>Adineta</taxon>
    </lineage>
</organism>
<dbReference type="EMBL" id="CAJOAY010004502">
    <property type="protein sequence ID" value="CAF4072359.1"/>
    <property type="molecule type" value="Genomic_DNA"/>
</dbReference>
<feature type="transmembrane region" description="Helical" evidence="1">
    <location>
        <begin position="219"/>
        <end position="241"/>
    </location>
</feature>
<evidence type="ECO:0000313" key="3">
    <source>
        <dbReference type="Proteomes" id="UP000663881"/>
    </source>
</evidence>
<proteinExistence type="predicted"/>
<feature type="transmembrane region" description="Helical" evidence="1">
    <location>
        <begin position="50"/>
        <end position="74"/>
    </location>
</feature>
<protein>
    <submittedName>
        <fullName evidence="2">Uncharacterized protein</fullName>
    </submittedName>
</protein>
<dbReference type="CDD" id="cd00637">
    <property type="entry name" value="7tm_classA_rhodopsin-like"/>
    <property type="match status" value="1"/>
</dbReference>
<evidence type="ECO:0000256" key="1">
    <source>
        <dbReference type="SAM" id="Phobius"/>
    </source>
</evidence>
<feature type="transmembrane region" description="Helical" evidence="1">
    <location>
        <begin position="17"/>
        <end position="38"/>
    </location>
</feature>